<dbReference type="EC" id="5.1.1.3" evidence="2 8"/>
<gene>
    <name evidence="8" type="primary">murI</name>
    <name evidence="9" type="ORF">SAMN02745176_00542</name>
</gene>
<feature type="binding site" evidence="8">
    <location>
        <begin position="185"/>
        <end position="186"/>
    </location>
    <ligand>
        <name>substrate</name>
    </ligand>
</feature>
<dbReference type="GO" id="GO:0008881">
    <property type="term" value="F:glutamate racemase activity"/>
    <property type="evidence" value="ECO:0007669"/>
    <property type="project" value="UniProtKB-UniRule"/>
</dbReference>
<dbReference type="GO" id="GO:0008360">
    <property type="term" value="P:regulation of cell shape"/>
    <property type="evidence" value="ECO:0007669"/>
    <property type="project" value="UniProtKB-KW"/>
</dbReference>
<evidence type="ECO:0000313" key="10">
    <source>
        <dbReference type="Proteomes" id="UP000184442"/>
    </source>
</evidence>
<keyword evidence="5 8" id="KW-0413">Isomerase</keyword>
<evidence type="ECO:0000256" key="5">
    <source>
        <dbReference type="ARBA" id="ARBA00023235"/>
    </source>
</evidence>
<dbReference type="NCBIfam" id="TIGR00067">
    <property type="entry name" value="glut_race"/>
    <property type="match status" value="1"/>
</dbReference>
<keyword evidence="4 8" id="KW-0573">Peptidoglycan synthesis</keyword>
<dbReference type="Proteomes" id="UP000184442">
    <property type="component" value="Unassembled WGS sequence"/>
</dbReference>
<name>A0A1M6BUC9_9FIRM</name>
<comment type="catalytic activity">
    <reaction evidence="1 8">
        <text>L-glutamate = D-glutamate</text>
        <dbReference type="Rhea" id="RHEA:12813"/>
        <dbReference type="ChEBI" id="CHEBI:29985"/>
        <dbReference type="ChEBI" id="CHEBI:29986"/>
        <dbReference type="EC" id="5.1.1.3"/>
    </reaction>
</comment>
<evidence type="ECO:0000256" key="7">
    <source>
        <dbReference type="ARBA" id="ARBA00070053"/>
    </source>
</evidence>
<dbReference type="OrthoDB" id="9801055at2"/>
<evidence type="ECO:0000313" key="9">
    <source>
        <dbReference type="EMBL" id="SHI52402.1"/>
    </source>
</evidence>
<protein>
    <recommendedName>
        <fullName evidence="7 8">Glutamate racemase</fullName>
        <ecNumber evidence="2 8">5.1.1.3</ecNumber>
    </recommendedName>
</protein>
<reference evidence="9 10" key="1">
    <citation type="submission" date="2016-11" db="EMBL/GenBank/DDBJ databases">
        <authorList>
            <person name="Jaros S."/>
            <person name="Januszkiewicz K."/>
            <person name="Wedrychowicz H."/>
        </authorList>
    </citation>
    <scope>NUCLEOTIDE SEQUENCE [LARGE SCALE GENOMIC DNA]</scope>
    <source>
        <strain evidence="9 10">DSM 19022</strain>
    </source>
</reference>
<keyword evidence="10" id="KW-1185">Reference proteome</keyword>
<keyword evidence="6 8" id="KW-0961">Cell wall biogenesis/degradation</keyword>
<feature type="binding site" evidence="8">
    <location>
        <begin position="10"/>
        <end position="11"/>
    </location>
    <ligand>
        <name>substrate</name>
    </ligand>
</feature>
<dbReference type="InterPro" id="IPR015942">
    <property type="entry name" value="Asp/Glu/hydantoin_racemase"/>
</dbReference>
<accession>A0A1M6BUC9</accession>
<dbReference type="EMBL" id="FQZS01000004">
    <property type="protein sequence ID" value="SHI52402.1"/>
    <property type="molecule type" value="Genomic_DNA"/>
</dbReference>
<dbReference type="HAMAP" id="MF_00258">
    <property type="entry name" value="Glu_racemase"/>
    <property type="match status" value="1"/>
</dbReference>
<dbReference type="AlphaFoldDB" id="A0A1M6BUC9"/>
<dbReference type="Pfam" id="PF01177">
    <property type="entry name" value="Asp_Glu_race"/>
    <property type="match status" value="1"/>
</dbReference>
<feature type="binding site" evidence="8">
    <location>
        <begin position="74"/>
        <end position="75"/>
    </location>
    <ligand>
        <name>substrate</name>
    </ligand>
</feature>
<keyword evidence="3 8" id="KW-0133">Cell shape</keyword>
<dbReference type="FunFam" id="3.40.50.1860:FF:000002">
    <property type="entry name" value="Glutamate racemase"/>
    <property type="match status" value="1"/>
</dbReference>
<evidence type="ECO:0000256" key="4">
    <source>
        <dbReference type="ARBA" id="ARBA00022984"/>
    </source>
</evidence>
<sequence length="268" mass="29730">MDKRPIGVFDSGIGGLTVVKEIMEVLPDEDIIYFGDTARVPYGSKSKETVIKYTFQCIRFLLEKGVKAIVIACNTASAASLDVVQQSFDLPIVGVVEPGAVTACKMTKSKKIGIIGTEATVSSGAYERAIYNIDNNVKMILKACPLFVPIVEEGWQDTDIARLTAEKYLGDFKNSDIDALVMACTHYPLLEKTIEEVVGKDIRLVNPAYETAKVLEKMINSNGLKNERPHKAEYKYYASDNPVKFKKVGENFLSKPIGWVEKVDIEKY</sequence>
<feature type="active site" description="Proton donor/acceptor" evidence="8">
    <location>
        <position position="73"/>
    </location>
</feature>
<evidence type="ECO:0000256" key="8">
    <source>
        <dbReference type="HAMAP-Rule" id="MF_00258"/>
    </source>
</evidence>
<feature type="active site" description="Proton donor/acceptor" evidence="8">
    <location>
        <position position="184"/>
    </location>
</feature>
<dbReference type="InterPro" id="IPR004391">
    <property type="entry name" value="Glu_race"/>
</dbReference>
<dbReference type="PANTHER" id="PTHR21198">
    <property type="entry name" value="GLUTAMATE RACEMASE"/>
    <property type="match status" value="1"/>
</dbReference>
<evidence type="ECO:0000256" key="1">
    <source>
        <dbReference type="ARBA" id="ARBA00001602"/>
    </source>
</evidence>
<dbReference type="PROSITE" id="PS00924">
    <property type="entry name" value="ASP_GLU_RACEMASE_2"/>
    <property type="match status" value="1"/>
</dbReference>
<dbReference type="UniPathway" id="UPA00219"/>
<feature type="binding site" evidence="8">
    <location>
        <begin position="42"/>
        <end position="43"/>
    </location>
    <ligand>
        <name>substrate</name>
    </ligand>
</feature>
<dbReference type="GO" id="GO:0071555">
    <property type="term" value="P:cell wall organization"/>
    <property type="evidence" value="ECO:0007669"/>
    <property type="project" value="UniProtKB-KW"/>
</dbReference>
<evidence type="ECO:0000256" key="6">
    <source>
        <dbReference type="ARBA" id="ARBA00023316"/>
    </source>
</evidence>
<evidence type="ECO:0000256" key="2">
    <source>
        <dbReference type="ARBA" id="ARBA00013090"/>
    </source>
</evidence>
<comment type="function">
    <text evidence="8">Provides the (R)-glutamate required for cell wall biosynthesis.</text>
</comment>
<dbReference type="STRING" id="1122184.SAMN02745176_00542"/>
<evidence type="ECO:0000256" key="3">
    <source>
        <dbReference type="ARBA" id="ARBA00022960"/>
    </source>
</evidence>
<comment type="pathway">
    <text evidence="8">Cell wall biogenesis; peptidoglycan biosynthesis.</text>
</comment>
<dbReference type="SUPFAM" id="SSF53681">
    <property type="entry name" value="Aspartate/glutamate racemase"/>
    <property type="match status" value="2"/>
</dbReference>
<dbReference type="PANTHER" id="PTHR21198:SF2">
    <property type="entry name" value="GLUTAMATE RACEMASE"/>
    <property type="match status" value="1"/>
</dbReference>
<dbReference type="InterPro" id="IPR033134">
    <property type="entry name" value="Asp/Glu_racemase_AS_2"/>
</dbReference>
<dbReference type="InterPro" id="IPR018187">
    <property type="entry name" value="Asp/Glu_racemase_AS_1"/>
</dbReference>
<dbReference type="PROSITE" id="PS00923">
    <property type="entry name" value="ASP_GLU_RACEMASE_1"/>
    <property type="match status" value="1"/>
</dbReference>
<dbReference type="InterPro" id="IPR001920">
    <property type="entry name" value="Asp/Glu_race"/>
</dbReference>
<proteinExistence type="inferred from homology"/>
<dbReference type="GO" id="GO:0009252">
    <property type="term" value="P:peptidoglycan biosynthetic process"/>
    <property type="evidence" value="ECO:0007669"/>
    <property type="project" value="UniProtKB-UniRule"/>
</dbReference>
<dbReference type="RefSeq" id="WP_073024265.1">
    <property type="nucleotide sequence ID" value="NZ_FQZS01000004.1"/>
</dbReference>
<comment type="similarity">
    <text evidence="8">Belongs to the aspartate/glutamate racemases family.</text>
</comment>
<organism evidence="9 10">
    <name type="scientific">Lutispora thermophila DSM 19022</name>
    <dbReference type="NCBI Taxonomy" id="1122184"/>
    <lineage>
        <taxon>Bacteria</taxon>
        <taxon>Bacillati</taxon>
        <taxon>Bacillota</taxon>
        <taxon>Clostridia</taxon>
        <taxon>Lutisporales</taxon>
        <taxon>Lutisporaceae</taxon>
        <taxon>Lutispora</taxon>
    </lineage>
</organism>
<dbReference type="Gene3D" id="3.40.50.1860">
    <property type="match status" value="2"/>
</dbReference>